<dbReference type="NCBIfam" id="TIGR01730">
    <property type="entry name" value="RND_mfp"/>
    <property type="match status" value="1"/>
</dbReference>
<comment type="similarity">
    <text evidence="2">Belongs to the membrane fusion protein (MFP) (TC 8.A.1) family.</text>
</comment>
<dbReference type="PANTHER" id="PTHR32347">
    <property type="entry name" value="EFFLUX SYSTEM COMPONENT YKNX-RELATED"/>
    <property type="match status" value="1"/>
</dbReference>
<keyword evidence="10" id="KW-1185">Reference proteome</keyword>
<comment type="subcellular location">
    <subcellularLocation>
        <location evidence="1">Cell envelope</location>
    </subcellularLocation>
</comment>
<evidence type="ECO:0000256" key="5">
    <source>
        <dbReference type="SAM" id="Phobius"/>
    </source>
</evidence>
<evidence type="ECO:0000256" key="4">
    <source>
        <dbReference type="SAM" id="MobiDB-lite"/>
    </source>
</evidence>
<dbReference type="AlphaFoldDB" id="A0A4R2RQH8"/>
<evidence type="ECO:0000313" key="10">
    <source>
        <dbReference type="Proteomes" id="UP000294746"/>
    </source>
</evidence>
<dbReference type="InterPro" id="IPR058637">
    <property type="entry name" value="YknX-like_C"/>
</dbReference>
<dbReference type="Proteomes" id="UP000294746">
    <property type="component" value="Unassembled WGS sequence"/>
</dbReference>
<protein>
    <submittedName>
        <fullName evidence="9">HlyD family secretion protein</fullName>
    </submittedName>
</protein>
<sequence length="361" mass="39086">MKKKAWIWIAVVAVIGLLVGIAIFQQGNQKPDVEVTTLQEHTIQESFMTTGTLTPADEEAIFLRPEQGELKKVWVKVGDKVSKGDKLVEYKNPAFTTERDQADLQVKSAELKLKQLNTQKSAGASKGTQPTMPPSGENLDQQIQLAKLEVTQAKKQLDIVKTKIANLVVKSKENGVVAQVNEDNSSPANTKPIVVIATVDKLKIKATISEYDALKIKEGQEATVKSDAIPDKTWKASVSQVGLLPENNSAGNVPNEKAQAANYPIELYLNDQVPMKLGSQVVVNIISSSKKAMSVPQTAIQEESSQAYVFVVESGKAIRKPVKLGAKDEKMAEVVSGISATDKVIVKLPSNITSGMDVNSK</sequence>
<keyword evidence="5" id="KW-0812">Transmembrane</keyword>
<keyword evidence="5" id="KW-1133">Transmembrane helix</keyword>
<evidence type="ECO:0000259" key="8">
    <source>
        <dbReference type="Pfam" id="PF25990"/>
    </source>
</evidence>
<evidence type="ECO:0000256" key="3">
    <source>
        <dbReference type="ARBA" id="ARBA00023054"/>
    </source>
</evidence>
<dbReference type="Gene3D" id="2.40.50.100">
    <property type="match status" value="1"/>
</dbReference>
<name>A0A4R2RQH8_9BACL</name>
<feature type="region of interest" description="Disordered" evidence="4">
    <location>
        <begin position="117"/>
        <end position="138"/>
    </location>
</feature>
<feature type="compositionally biased region" description="Polar residues" evidence="4">
    <location>
        <begin position="117"/>
        <end position="130"/>
    </location>
</feature>
<dbReference type="InterPro" id="IPR006143">
    <property type="entry name" value="RND_pump_MFP"/>
</dbReference>
<dbReference type="PANTHER" id="PTHR32347:SF14">
    <property type="entry name" value="EFFLUX SYSTEM COMPONENT YKNX-RELATED"/>
    <property type="match status" value="1"/>
</dbReference>
<dbReference type="GO" id="GO:0030313">
    <property type="term" value="C:cell envelope"/>
    <property type="evidence" value="ECO:0007669"/>
    <property type="project" value="UniProtKB-SubCell"/>
</dbReference>
<dbReference type="Pfam" id="PF25990">
    <property type="entry name" value="Beta-barrel_YknX"/>
    <property type="match status" value="1"/>
</dbReference>
<dbReference type="InterPro" id="IPR050465">
    <property type="entry name" value="UPF0194_transport"/>
</dbReference>
<feature type="domain" description="YknX-like beta-barrel" evidence="8">
    <location>
        <begin position="202"/>
        <end position="285"/>
    </location>
</feature>
<dbReference type="GO" id="GO:0022857">
    <property type="term" value="F:transmembrane transporter activity"/>
    <property type="evidence" value="ECO:0007669"/>
    <property type="project" value="InterPro"/>
</dbReference>
<evidence type="ECO:0000313" key="9">
    <source>
        <dbReference type="EMBL" id="TCP66432.1"/>
    </source>
</evidence>
<dbReference type="EMBL" id="SLXV01000024">
    <property type="protein sequence ID" value="TCP66432.1"/>
    <property type="molecule type" value="Genomic_DNA"/>
</dbReference>
<feature type="domain" description="YknX-like C-terminal permuted SH3-like" evidence="7">
    <location>
        <begin position="293"/>
        <end position="359"/>
    </location>
</feature>
<proteinExistence type="inferred from homology"/>
<dbReference type="Pfam" id="PF25984">
    <property type="entry name" value="BSH_YknX"/>
    <property type="match status" value="1"/>
</dbReference>
<dbReference type="SUPFAM" id="SSF111369">
    <property type="entry name" value="HlyD-like secretion proteins"/>
    <property type="match status" value="1"/>
</dbReference>
<dbReference type="InterPro" id="IPR058636">
    <property type="entry name" value="Beta-barrel_YknX"/>
</dbReference>
<reference evidence="9 10" key="1">
    <citation type="submission" date="2019-03" db="EMBL/GenBank/DDBJ databases">
        <title>Genomic Encyclopedia of Type Strains, Phase IV (KMG-IV): sequencing the most valuable type-strain genomes for metagenomic binning, comparative biology and taxonomic classification.</title>
        <authorList>
            <person name="Goeker M."/>
        </authorList>
    </citation>
    <scope>NUCLEOTIDE SEQUENCE [LARGE SCALE GENOMIC DNA]</scope>
    <source>
        <strain evidence="9 10">DSM 46831</strain>
    </source>
</reference>
<gene>
    <name evidence="9" type="ORF">EDD57_12411</name>
</gene>
<keyword evidence="5" id="KW-0472">Membrane</keyword>
<evidence type="ECO:0000259" key="6">
    <source>
        <dbReference type="Pfam" id="PF25984"/>
    </source>
</evidence>
<dbReference type="InterPro" id="IPR058639">
    <property type="entry name" value="BSH_YknX-like"/>
</dbReference>
<feature type="domain" description="YknX-like barrel-sandwich hybrid" evidence="6">
    <location>
        <begin position="59"/>
        <end position="197"/>
    </location>
</feature>
<dbReference type="Pfam" id="PF25989">
    <property type="entry name" value="YknX_C"/>
    <property type="match status" value="1"/>
</dbReference>
<evidence type="ECO:0000256" key="1">
    <source>
        <dbReference type="ARBA" id="ARBA00004196"/>
    </source>
</evidence>
<organism evidence="9 10">
    <name type="scientific">Baia soyae</name>
    <dbReference type="NCBI Taxonomy" id="1544746"/>
    <lineage>
        <taxon>Bacteria</taxon>
        <taxon>Bacillati</taxon>
        <taxon>Bacillota</taxon>
        <taxon>Bacilli</taxon>
        <taxon>Bacillales</taxon>
        <taxon>Thermoactinomycetaceae</taxon>
        <taxon>Baia</taxon>
    </lineage>
</organism>
<evidence type="ECO:0000259" key="7">
    <source>
        <dbReference type="Pfam" id="PF25989"/>
    </source>
</evidence>
<keyword evidence="3" id="KW-0175">Coiled coil</keyword>
<dbReference type="OrthoDB" id="85226at2"/>
<accession>A0A4R2RQH8</accession>
<dbReference type="Gene3D" id="2.40.420.20">
    <property type="match status" value="1"/>
</dbReference>
<dbReference type="Gene3D" id="2.40.30.170">
    <property type="match status" value="1"/>
</dbReference>
<dbReference type="GO" id="GO:0016020">
    <property type="term" value="C:membrane"/>
    <property type="evidence" value="ECO:0007669"/>
    <property type="project" value="InterPro"/>
</dbReference>
<evidence type="ECO:0000256" key="2">
    <source>
        <dbReference type="ARBA" id="ARBA00009477"/>
    </source>
</evidence>
<dbReference type="RefSeq" id="WP_131849063.1">
    <property type="nucleotide sequence ID" value="NZ_SLXV01000024.1"/>
</dbReference>
<feature type="transmembrane region" description="Helical" evidence="5">
    <location>
        <begin position="5"/>
        <end position="24"/>
    </location>
</feature>
<comment type="caution">
    <text evidence="9">The sequence shown here is derived from an EMBL/GenBank/DDBJ whole genome shotgun (WGS) entry which is preliminary data.</text>
</comment>